<evidence type="ECO:0000313" key="1">
    <source>
        <dbReference type="EMBL" id="MCH7397041.1"/>
    </source>
</evidence>
<name>A0ABS9UK96_9BACT</name>
<evidence type="ECO:0008006" key="3">
    <source>
        <dbReference type="Google" id="ProtNLM"/>
    </source>
</evidence>
<comment type="caution">
    <text evidence="1">The sequence shown here is derived from an EMBL/GenBank/DDBJ whole genome shotgun (WGS) entry which is preliminary data.</text>
</comment>
<evidence type="ECO:0000313" key="2">
    <source>
        <dbReference type="Proteomes" id="UP001165488"/>
    </source>
</evidence>
<dbReference type="PROSITE" id="PS51257">
    <property type="entry name" value="PROKAR_LIPOPROTEIN"/>
    <property type="match status" value="1"/>
</dbReference>
<accession>A0ABS9UK96</accession>
<sequence length="387" mass="44322">MKNYYCLIIIFAFFSCRKNEESNKSTDVHAYQLVKVDSFAVDNFTNVQITDYCDSENIFLGFSEVQNDILEISPTGEIQKRINLSGDGPGKLGRWNPLGLSFGPDGKRVFQLPFQLLTYDKDYNQIENIRFLSPLPVRTNLPLGKTAYTIKNGEPQYLVGPTTFLSAHLLIYNEEGRDTLQNFMLLSSGSGSIKSIVPYEPNSYYKKTENIYMDLMGKSFFVEDNELIVLQNLAENIQVYDINDYTLKKEIPIEHSEFITYDPLPIGTAMDDPRTKELSAMAGRNQSIYKMSEDIWLVKYYQGVTRTEYESRNTEEKQFSINGSASDKIKMLVIKNGVLLSGEISPPEGKLLFSFEKNRLLVKDNPNEEVEEEFTSYSIYELKESNK</sequence>
<dbReference type="Proteomes" id="UP001165488">
    <property type="component" value="Unassembled WGS sequence"/>
</dbReference>
<keyword evidence="2" id="KW-1185">Reference proteome</keyword>
<protein>
    <recommendedName>
        <fullName evidence="3">TolB-like 6-blade propeller-like</fullName>
    </recommendedName>
</protein>
<gene>
    <name evidence="1" type="ORF">MM236_03535</name>
</gene>
<dbReference type="EMBL" id="JAKZGS010000002">
    <property type="protein sequence ID" value="MCH7397041.1"/>
    <property type="molecule type" value="Genomic_DNA"/>
</dbReference>
<reference evidence="1" key="1">
    <citation type="submission" date="2022-03" db="EMBL/GenBank/DDBJ databases">
        <title>De novo assembled genomes of Belliella spp. (Cyclobacteriaceae) strains.</title>
        <authorList>
            <person name="Szabo A."/>
            <person name="Korponai K."/>
            <person name="Felfoldi T."/>
        </authorList>
    </citation>
    <scope>NUCLEOTIDE SEQUENCE</scope>
    <source>
        <strain evidence="1">DSM 107340</strain>
    </source>
</reference>
<dbReference type="RefSeq" id="WP_241273549.1">
    <property type="nucleotide sequence ID" value="NZ_JAKZGS010000002.1"/>
</dbReference>
<proteinExistence type="predicted"/>
<organism evidence="1 2">
    <name type="scientific">Belliella calami</name>
    <dbReference type="NCBI Taxonomy" id="2923436"/>
    <lineage>
        <taxon>Bacteria</taxon>
        <taxon>Pseudomonadati</taxon>
        <taxon>Bacteroidota</taxon>
        <taxon>Cytophagia</taxon>
        <taxon>Cytophagales</taxon>
        <taxon>Cyclobacteriaceae</taxon>
        <taxon>Belliella</taxon>
    </lineage>
</organism>